<comment type="caution">
    <text evidence="1">The sequence shown here is derived from an EMBL/GenBank/DDBJ whole genome shotgun (WGS) entry which is preliminary data.</text>
</comment>
<dbReference type="EMBL" id="LAZR01022953">
    <property type="protein sequence ID" value="KKL80110.1"/>
    <property type="molecule type" value="Genomic_DNA"/>
</dbReference>
<organism evidence="1">
    <name type="scientific">marine sediment metagenome</name>
    <dbReference type="NCBI Taxonomy" id="412755"/>
    <lineage>
        <taxon>unclassified sequences</taxon>
        <taxon>metagenomes</taxon>
        <taxon>ecological metagenomes</taxon>
    </lineage>
</organism>
<protein>
    <submittedName>
        <fullName evidence="1">Uncharacterized protein</fullName>
    </submittedName>
</protein>
<evidence type="ECO:0000313" key="1">
    <source>
        <dbReference type="EMBL" id="KKL80110.1"/>
    </source>
</evidence>
<gene>
    <name evidence="1" type="ORF">LCGC14_2008040</name>
</gene>
<name>A0A0F9HEH0_9ZZZZ</name>
<reference evidence="1" key="1">
    <citation type="journal article" date="2015" name="Nature">
        <title>Complex archaea that bridge the gap between prokaryotes and eukaryotes.</title>
        <authorList>
            <person name="Spang A."/>
            <person name="Saw J.H."/>
            <person name="Jorgensen S.L."/>
            <person name="Zaremba-Niedzwiedzka K."/>
            <person name="Martijn J."/>
            <person name="Lind A.E."/>
            <person name="van Eijk R."/>
            <person name="Schleper C."/>
            <person name="Guy L."/>
            <person name="Ettema T.J."/>
        </authorList>
    </citation>
    <scope>NUCLEOTIDE SEQUENCE</scope>
</reference>
<dbReference type="AlphaFoldDB" id="A0A0F9HEH0"/>
<proteinExistence type="predicted"/>
<accession>A0A0F9HEH0</accession>
<sequence>MNILEKLDTEVRLPYDEEALLSKDPVRIADYLLELVKATQELLEKLTVISNYSVDLATGEAVYYALPQDDGTYPDGTWRRIQNGESLEDQKKIDGAWVMAQRREPPE</sequence>